<dbReference type="InterPro" id="IPR010373">
    <property type="entry name" value="DUF968"/>
</dbReference>
<dbReference type="Pfam" id="PF06147">
    <property type="entry name" value="DUF968"/>
    <property type="match status" value="1"/>
</dbReference>
<keyword evidence="2" id="KW-1185">Reference proteome</keyword>
<organism evidence="1 2">
    <name type="scientific">Phyllobacterium ifriqiyense</name>
    <dbReference type="NCBI Taxonomy" id="314238"/>
    <lineage>
        <taxon>Bacteria</taxon>
        <taxon>Pseudomonadati</taxon>
        <taxon>Pseudomonadota</taxon>
        <taxon>Alphaproteobacteria</taxon>
        <taxon>Hyphomicrobiales</taxon>
        <taxon>Phyllobacteriaceae</taxon>
        <taxon>Phyllobacterium</taxon>
    </lineage>
</organism>
<reference evidence="1 2" key="1">
    <citation type="submission" date="2023-07" db="EMBL/GenBank/DDBJ databases">
        <title>Comparative genomics of wheat-associated soil bacteria to identify genetic determinants of phenazine resistance.</title>
        <authorList>
            <person name="Mouncey N."/>
        </authorList>
    </citation>
    <scope>NUCLEOTIDE SEQUENCE [LARGE SCALE GENOMIC DNA]</scope>
    <source>
        <strain evidence="1 2">W4I11</strain>
    </source>
</reference>
<dbReference type="EMBL" id="JAUSZT010000003">
    <property type="protein sequence ID" value="MDQ0996924.1"/>
    <property type="molecule type" value="Genomic_DNA"/>
</dbReference>
<sequence length="131" mass="15275">MAGFRVAREHTAFQMTAPKVSKKPRQKEESHLKFIRTLPCVVTGIRNVEAAHIRYGDISYGKYETGMAEKPHDKWVLPLSPEEHRKQHDMNEREYWTLVGINPLDLAMRLWFNTGDEEACEQIILQARTRP</sequence>
<dbReference type="RefSeq" id="WP_307280288.1">
    <property type="nucleotide sequence ID" value="NZ_JAUSZT010000003.1"/>
</dbReference>
<name>A0ABU0S862_9HYPH</name>
<protein>
    <recommendedName>
        <fullName evidence="3">DUF968 domain-containing protein</fullName>
    </recommendedName>
</protein>
<comment type="caution">
    <text evidence="1">The sequence shown here is derived from an EMBL/GenBank/DDBJ whole genome shotgun (WGS) entry which is preliminary data.</text>
</comment>
<evidence type="ECO:0000313" key="1">
    <source>
        <dbReference type="EMBL" id="MDQ0996924.1"/>
    </source>
</evidence>
<accession>A0ABU0S862</accession>
<proteinExistence type="predicted"/>
<evidence type="ECO:0000313" key="2">
    <source>
        <dbReference type="Proteomes" id="UP001237780"/>
    </source>
</evidence>
<dbReference type="Proteomes" id="UP001237780">
    <property type="component" value="Unassembled WGS sequence"/>
</dbReference>
<evidence type="ECO:0008006" key="3">
    <source>
        <dbReference type="Google" id="ProtNLM"/>
    </source>
</evidence>
<gene>
    <name evidence="1" type="ORF">QFZ34_002106</name>
</gene>